<proteinExistence type="predicted"/>
<keyword evidence="2" id="KW-0808">Transferase</keyword>
<protein>
    <submittedName>
        <fullName evidence="5">2-polyprenyl-3-methyl-5-hydroxy-6-metoxy-1, 4-benzoquinol methylase</fullName>
    </submittedName>
</protein>
<dbReference type="RefSeq" id="WP_184836000.1">
    <property type="nucleotide sequence ID" value="NZ_JACHMN010000002.1"/>
</dbReference>
<dbReference type="EMBL" id="JACHMN010000002">
    <property type="protein sequence ID" value="MBB5869394.1"/>
    <property type="molecule type" value="Genomic_DNA"/>
</dbReference>
<dbReference type="Proteomes" id="UP000587527">
    <property type="component" value="Unassembled WGS sequence"/>
</dbReference>
<dbReference type="Gene3D" id="3.40.50.150">
    <property type="entry name" value="Vaccinia Virus protein VP39"/>
    <property type="match status" value="1"/>
</dbReference>
<name>A0A841BM96_9ACTN</name>
<evidence type="ECO:0000256" key="3">
    <source>
        <dbReference type="ARBA" id="ARBA00022691"/>
    </source>
</evidence>
<dbReference type="InterPro" id="IPR029063">
    <property type="entry name" value="SAM-dependent_MTases_sf"/>
</dbReference>
<dbReference type="GO" id="GO:0008757">
    <property type="term" value="F:S-adenosylmethionine-dependent methyltransferase activity"/>
    <property type="evidence" value="ECO:0007669"/>
    <property type="project" value="InterPro"/>
</dbReference>
<dbReference type="AlphaFoldDB" id="A0A841BM96"/>
<keyword evidence="1 5" id="KW-0489">Methyltransferase</keyword>
<evidence type="ECO:0000313" key="6">
    <source>
        <dbReference type="Proteomes" id="UP000587527"/>
    </source>
</evidence>
<organism evidence="5 6">
    <name type="scientific">Allocatelliglobosispora scoriae</name>
    <dbReference type="NCBI Taxonomy" id="643052"/>
    <lineage>
        <taxon>Bacteria</taxon>
        <taxon>Bacillati</taxon>
        <taxon>Actinomycetota</taxon>
        <taxon>Actinomycetes</taxon>
        <taxon>Micromonosporales</taxon>
        <taxon>Micromonosporaceae</taxon>
        <taxon>Allocatelliglobosispora</taxon>
    </lineage>
</organism>
<feature type="domain" description="Methyltransferase type 11" evidence="4">
    <location>
        <begin position="33"/>
        <end position="130"/>
    </location>
</feature>
<evidence type="ECO:0000259" key="4">
    <source>
        <dbReference type="Pfam" id="PF08241"/>
    </source>
</evidence>
<sequence>MERTQTRGGPRQAVIWAALREEMARTGRSLRVVDVGGGTGGFAVPLARAGHSVTVIDPSPDALAAAERRAAEAGVAGLITARQGDADSLAELVEPASVDLVLCHTVLEVVDDPAKVTAALAQVLLPGGAASVVVVNRAAAVLAKAVAGQIDAAEQLLDQAEGTPRRYDAESAAELLRSAGLTVEKLHGVRVIADLIPGALADADPEGLLRFELAVSGLAPYRDIATQLHLFARKTA</sequence>
<dbReference type="PANTHER" id="PTHR43464">
    <property type="entry name" value="METHYLTRANSFERASE"/>
    <property type="match status" value="1"/>
</dbReference>
<keyword evidence="3" id="KW-0949">S-adenosyl-L-methionine</keyword>
<comment type="caution">
    <text evidence="5">The sequence shown here is derived from an EMBL/GenBank/DDBJ whole genome shotgun (WGS) entry which is preliminary data.</text>
</comment>
<reference evidence="5 6" key="1">
    <citation type="submission" date="2020-08" db="EMBL/GenBank/DDBJ databases">
        <title>Sequencing the genomes of 1000 actinobacteria strains.</title>
        <authorList>
            <person name="Klenk H.-P."/>
        </authorList>
    </citation>
    <scope>NUCLEOTIDE SEQUENCE [LARGE SCALE GENOMIC DNA]</scope>
    <source>
        <strain evidence="5 6">DSM 45362</strain>
    </source>
</reference>
<dbReference type="InterPro" id="IPR013216">
    <property type="entry name" value="Methyltransf_11"/>
</dbReference>
<evidence type="ECO:0000256" key="2">
    <source>
        <dbReference type="ARBA" id="ARBA00022679"/>
    </source>
</evidence>
<dbReference type="SUPFAM" id="SSF53335">
    <property type="entry name" value="S-adenosyl-L-methionine-dependent methyltransferases"/>
    <property type="match status" value="1"/>
</dbReference>
<evidence type="ECO:0000256" key="1">
    <source>
        <dbReference type="ARBA" id="ARBA00022603"/>
    </source>
</evidence>
<gene>
    <name evidence="5" type="ORF">F4553_002773</name>
</gene>
<keyword evidence="6" id="KW-1185">Reference proteome</keyword>
<evidence type="ECO:0000313" key="5">
    <source>
        <dbReference type="EMBL" id="MBB5869394.1"/>
    </source>
</evidence>
<dbReference type="Pfam" id="PF08241">
    <property type="entry name" value="Methyltransf_11"/>
    <property type="match status" value="1"/>
</dbReference>
<dbReference type="PANTHER" id="PTHR43464:SF19">
    <property type="entry name" value="UBIQUINONE BIOSYNTHESIS O-METHYLTRANSFERASE, MITOCHONDRIAL"/>
    <property type="match status" value="1"/>
</dbReference>
<accession>A0A841BM96</accession>
<dbReference type="GO" id="GO:0032259">
    <property type="term" value="P:methylation"/>
    <property type="evidence" value="ECO:0007669"/>
    <property type="project" value="UniProtKB-KW"/>
</dbReference>